<dbReference type="InterPro" id="IPR011739">
    <property type="entry name" value="GTA_rcc01693"/>
</dbReference>
<dbReference type="InterPro" id="IPR019056">
    <property type="entry name" value="Phage_TAC_6"/>
</dbReference>
<protein>
    <submittedName>
        <fullName evidence="1">Phage tail assembly chaperone</fullName>
    </submittedName>
</protein>
<organism evidence="1 2">
    <name type="scientific">Rhizobium oryzihabitans</name>
    <dbReference type="NCBI Taxonomy" id="2267833"/>
    <lineage>
        <taxon>Bacteria</taxon>
        <taxon>Pseudomonadati</taxon>
        <taxon>Pseudomonadota</taxon>
        <taxon>Alphaproteobacteria</taxon>
        <taxon>Hyphomicrobiales</taxon>
        <taxon>Rhizobiaceae</taxon>
        <taxon>Rhizobium/Agrobacterium group</taxon>
        <taxon>Rhizobium</taxon>
    </lineage>
</organism>
<proteinExistence type="predicted"/>
<evidence type="ECO:0000313" key="2">
    <source>
        <dbReference type="Proteomes" id="UP000464865"/>
    </source>
</evidence>
<dbReference type="Pfam" id="PF09550">
    <property type="entry name" value="Phage_TAC_6"/>
    <property type="match status" value="1"/>
</dbReference>
<dbReference type="RefSeq" id="WP_082183974.1">
    <property type="nucleotide sequence ID" value="NZ_CP048632.1"/>
</dbReference>
<reference evidence="1 2" key="1">
    <citation type="submission" date="2020-02" db="EMBL/GenBank/DDBJ databases">
        <title>Plant-Promoting Endophytic Bacterium Rhizobium oryzihabitans sp. nov., Isolated from the Root of Rice.</title>
        <authorList>
            <person name="zhao J."/>
            <person name="Zhang G."/>
        </authorList>
    </citation>
    <scope>NUCLEOTIDE SEQUENCE [LARGE SCALE GENOMIC DNA]</scope>
    <source>
        <strain evidence="1 2">M15</strain>
    </source>
</reference>
<accession>A0A7L5BFJ9</accession>
<keyword evidence="2" id="KW-1185">Reference proteome</keyword>
<dbReference type="KEGG" id="roy:G3A56_06000"/>
<name>A0A7L5BFJ9_9HYPH</name>
<dbReference type="AlphaFoldDB" id="A0A7L5BFJ9"/>
<sequence>MSAAAGEADDGAPRPFPWEAVIHTGLCLLRLSSQTFWRLTPREFFAMTGGARAISRTIDRLAMETMMRRFPDR</sequence>
<evidence type="ECO:0000313" key="1">
    <source>
        <dbReference type="EMBL" id="QIB37595.1"/>
    </source>
</evidence>
<dbReference type="Proteomes" id="UP000464865">
    <property type="component" value="Chromosome M15-11"/>
</dbReference>
<dbReference type="EMBL" id="CP048632">
    <property type="protein sequence ID" value="QIB37595.1"/>
    <property type="molecule type" value="Genomic_DNA"/>
</dbReference>
<dbReference type="NCBIfam" id="TIGR02216">
    <property type="entry name" value="phage_TIGR02216"/>
    <property type="match status" value="1"/>
</dbReference>
<gene>
    <name evidence="1" type="ORF">G3A56_06000</name>
</gene>